<evidence type="ECO:0000313" key="5">
    <source>
        <dbReference type="EMBL" id="AIF39953.1"/>
    </source>
</evidence>
<dbReference type="GO" id="GO:0005737">
    <property type="term" value="C:cytoplasm"/>
    <property type="evidence" value="ECO:0007669"/>
    <property type="project" value="TreeGrafter"/>
</dbReference>
<dbReference type="eggNOG" id="COG0693">
    <property type="taxonomic scope" value="Bacteria"/>
</dbReference>
<dbReference type="EMBL" id="CP008889">
    <property type="protein sequence ID" value="AIF39953.1"/>
    <property type="molecule type" value="Genomic_DNA"/>
</dbReference>
<keyword evidence="1" id="KW-0346">Stress response</keyword>
<reference evidence="5 6" key="1">
    <citation type="submission" date="2014-07" db="EMBL/GenBank/DDBJ databases">
        <title>Genome Sequencing of Dermacoccus nishinomiyaensis.</title>
        <authorList>
            <person name="Hong K.W."/>
            <person name="Chan K.G."/>
        </authorList>
    </citation>
    <scope>NUCLEOTIDE SEQUENCE [LARGE SCALE GENOMIC DNA]</scope>
    <source>
        <strain evidence="5 6">M25</strain>
    </source>
</reference>
<dbReference type="PANTHER" id="PTHR48094">
    <property type="entry name" value="PROTEIN/NUCLEIC ACID DEGLYCASE DJ-1-RELATED"/>
    <property type="match status" value="1"/>
</dbReference>
<accession>A0A075JJ27</accession>
<name>A0A075JJ27_9MICO</name>
<evidence type="ECO:0000256" key="1">
    <source>
        <dbReference type="ARBA" id="ARBA00023016"/>
    </source>
</evidence>
<dbReference type="AlphaFoldDB" id="A0A075JJ27"/>
<gene>
    <name evidence="5" type="ORF">HX89_02005</name>
</gene>
<dbReference type="HOGENOM" id="CLU_070319_0_2_11"/>
<dbReference type="OrthoDB" id="9792284at2"/>
<dbReference type="Pfam" id="PF01965">
    <property type="entry name" value="DJ-1_PfpI"/>
    <property type="match status" value="1"/>
</dbReference>
<organism evidence="5 6">
    <name type="scientific">Dermacoccus nishinomiyaensis</name>
    <dbReference type="NCBI Taxonomy" id="1274"/>
    <lineage>
        <taxon>Bacteria</taxon>
        <taxon>Bacillati</taxon>
        <taxon>Actinomycetota</taxon>
        <taxon>Actinomycetes</taxon>
        <taxon>Micrococcales</taxon>
        <taxon>Dermacoccaceae</taxon>
        <taxon>Dermacoccus</taxon>
    </lineage>
</organism>
<sequence>MSNVLFVVTGARSWTLADGSSVPTGYWAEELLTPYRLITGAGHSVTFATPGGVTPVADEVSLAPDANGGADVRPDLDAIDGLQHPMKLEDVVLGDYDAVFYPGGHGPMEDLAQDATSGKLIADALEGSKPVAIVCHGPAALLPARTSAGETVVAGRKITGFSNEEEKAAGKADKAKWLLEDRLRELGADVSTGPAWQPFTVVDGDLLTGQNPASSEALAKKLLERLS</sequence>
<dbReference type="GO" id="GO:0019243">
    <property type="term" value="P:methylglyoxal catabolic process to D-lactate via S-lactoyl-glutathione"/>
    <property type="evidence" value="ECO:0007669"/>
    <property type="project" value="TreeGrafter"/>
</dbReference>
<evidence type="ECO:0000256" key="2">
    <source>
        <dbReference type="ARBA" id="ARBA00023239"/>
    </source>
</evidence>
<dbReference type="RefSeq" id="WP_038566624.1">
    <property type="nucleotide sequence ID" value="NZ_CP008889.1"/>
</dbReference>
<evidence type="ECO:0000256" key="3">
    <source>
        <dbReference type="ARBA" id="ARBA00038493"/>
    </source>
</evidence>
<proteinExistence type="inferred from homology"/>
<dbReference type="Gene3D" id="3.40.50.880">
    <property type="match status" value="1"/>
</dbReference>
<protein>
    <submittedName>
        <fullName evidence="5">Thiamine biosynthesis protein ThiJ</fullName>
    </submittedName>
</protein>
<dbReference type="SUPFAM" id="SSF52317">
    <property type="entry name" value="Class I glutamine amidotransferase-like"/>
    <property type="match status" value="1"/>
</dbReference>
<dbReference type="KEGG" id="dni:HX89_02005"/>
<dbReference type="InterPro" id="IPR002818">
    <property type="entry name" value="DJ-1/PfpI"/>
</dbReference>
<evidence type="ECO:0000313" key="6">
    <source>
        <dbReference type="Proteomes" id="UP000027986"/>
    </source>
</evidence>
<comment type="similarity">
    <text evidence="3">Belongs to the peptidase C56 family. HSP31-like subfamily.</text>
</comment>
<dbReference type="GO" id="GO:0019172">
    <property type="term" value="F:glyoxalase III activity"/>
    <property type="evidence" value="ECO:0007669"/>
    <property type="project" value="TreeGrafter"/>
</dbReference>
<dbReference type="Proteomes" id="UP000027986">
    <property type="component" value="Chromosome"/>
</dbReference>
<dbReference type="CDD" id="cd03141">
    <property type="entry name" value="GATase1_Hsp31_like"/>
    <property type="match status" value="1"/>
</dbReference>
<feature type="domain" description="DJ-1/PfpI" evidence="4">
    <location>
        <begin position="29"/>
        <end position="224"/>
    </location>
</feature>
<dbReference type="GeneID" id="41840013"/>
<dbReference type="InterPro" id="IPR029062">
    <property type="entry name" value="Class_I_gatase-like"/>
</dbReference>
<dbReference type="InterPro" id="IPR050325">
    <property type="entry name" value="Prot/Nucl_acid_deglycase"/>
</dbReference>
<keyword evidence="6" id="KW-1185">Reference proteome</keyword>
<dbReference type="PANTHER" id="PTHR48094:SF11">
    <property type="entry name" value="GLUTATHIONE-INDEPENDENT GLYOXALASE HSP31-RELATED"/>
    <property type="match status" value="1"/>
</dbReference>
<keyword evidence="2" id="KW-0456">Lyase</keyword>
<evidence type="ECO:0000259" key="4">
    <source>
        <dbReference type="Pfam" id="PF01965"/>
    </source>
</evidence>